<dbReference type="RefSeq" id="WP_206681352.1">
    <property type="nucleotide sequence ID" value="NZ_JBHSXE010000001.1"/>
</dbReference>
<evidence type="ECO:0000313" key="3">
    <source>
        <dbReference type="EMBL" id="MFC6879132.1"/>
    </source>
</evidence>
<dbReference type="EMBL" id="JBHSXS010000002">
    <property type="protein sequence ID" value="MFC6879132.1"/>
    <property type="molecule type" value="Genomic_DNA"/>
</dbReference>
<comment type="caution">
    <text evidence="3">The sequence shown here is derived from an EMBL/GenBank/DDBJ whole genome shotgun (WGS) entry which is preliminary data.</text>
</comment>
<dbReference type="PANTHER" id="PTHR40469:SF2">
    <property type="entry name" value="GALACTOSE-BINDING DOMAIN-LIKE SUPERFAMILY PROTEIN"/>
    <property type="match status" value="1"/>
</dbReference>
<dbReference type="InterPro" id="IPR029062">
    <property type="entry name" value="Class_I_gatase-like"/>
</dbReference>
<feature type="domain" description="ThuA-like" evidence="2">
    <location>
        <begin position="26"/>
        <end position="178"/>
    </location>
</feature>
<protein>
    <submittedName>
        <fullName evidence="3">ThuA domain-containing protein</fullName>
    </submittedName>
</protein>
<dbReference type="Proteomes" id="UP001596380">
    <property type="component" value="Unassembled WGS sequence"/>
</dbReference>
<organism evidence="3 4">
    <name type="scientific">Actinomadura yumaensis</name>
    <dbReference type="NCBI Taxonomy" id="111807"/>
    <lineage>
        <taxon>Bacteria</taxon>
        <taxon>Bacillati</taxon>
        <taxon>Actinomycetota</taxon>
        <taxon>Actinomycetes</taxon>
        <taxon>Streptosporangiales</taxon>
        <taxon>Thermomonosporaceae</taxon>
        <taxon>Actinomadura</taxon>
    </lineage>
</organism>
<evidence type="ECO:0000259" key="2">
    <source>
        <dbReference type="Pfam" id="PF06283"/>
    </source>
</evidence>
<proteinExistence type="predicted"/>
<dbReference type="PANTHER" id="PTHR40469">
    <property type="entry name" value="SECRETED GLYCOSYL HYDROLASE"/>
    <property type="match status" value="1"/>
</dbReference>
<feature type="region of interest" description="Disordered" evidence="1">
    <location>
        <begin position="1"/>
        <end position="21"/>
    </location>
</feature>
<dbReference type="InterPro" id="IPR029010">
    <property type="entry name" value="ThuA-like"/>
</dbReference>
<accession>A0ABW2CCN0</accession>
<evidence type="ECO:0000313" key="4">
    <source>
        <dbReference type="Proteomes" id="UP001596380"/>
    </source>
</evidence>
<keyword evidence="4" id="KW-1185">Reference proteome</keyword>
<name>A0ABW2CCN0_9ACTN</name>
<reference evidence="4" key="1">
    <citation type="journal article" date="2019" name="Int. J. Syst. Evol. Microbiol.">
        <title>The Global Catalogue of Microorganisms (GCM) 10K type strain sequencing project: providing services to taxonomists for standard genome sequencing and annotation.</title>
        <authorList>
            <consortium name="The Broad Institute Genomics Platform"/>
            <consortium name="The Broad Institute Genome Sequencing Center for Infectious Disease"/>
            <person name="Wu L."/>
            <person name="Ma J."/>
        </authorList>
    </citation>
    <scope>NUCLEOTIDE SEQUENCE [LARGE SCALE GENOMIC DNA]</scope>
    <source>
        <strain evidence="4">JCM 3369</strain>
    </source>
</reference>
<dbReference type="Gene3D" id="3.40.50.880">
    <property type="match status" value="1"/>
</dbReference>
<dbReference type="Pfam" id="PF06283">
    <property type="entry name" value="ThuA"/>
    <property type="match status" value="1"/>
</dbReference>
<evidence type="ECO:0000256" key="1">
    <source>
        <dbReference type="SAM" id="MobiDB-lite"/>
    </source>
</evidence>
<gene>
    <name evidence="3" type="ORF">ACFQKB_05060</name>
</gene>
<sequence>MAGPPAVRGRRLGPAAAGPAGALTTEGLSAAQEEGLLTAVEGGAGVVAWHGAAAAFRASLRYHLMLGGSFAEHPAGEGVKHPYTVRITDPEHEITRGVRDFRVASEQYYMLVDPNNHVLAETTFTGEHLPWLDGHRMPQAWTRRWGAGRVFYSAVGHDVDDLAGPDVTRLVEQGIAWAGR</sequence>
<dbReference type="SUPFAM" id="SSF52317">
    <property type="entry name" value="Class I glutamine amidotransferase-like"/>
    <property type="match status" value="1"/>
</dbReference>